<keyword evidence="7 8" id="KW-0924">Ammonia transport</keyword>
<evidence type="ECO:0000256" key="4">
    <source>
        <dbReference type="ARBA" id="ARBA00022692"/>
    </source>
</evidence>
<evidence type="ECO:0000256" key="1">
    <source>
        <dbReference type="ARBA" id="ARBA00004141"/>
    </source>
</evidence>
<dbReference type="PRINTS" id="PR00342">
    <property type="entry name" value="RHESUSRHD"/>
</dbReference>
<keyword evidence="5 8" id="KW-1133">Transmembrane helix</keyword>
<feature type="transmembrane region" description="Helical" evidence="8">
    <location>
        <begin position="270"/>
        <end position="287"/>
    </location>
</feature>
<dbReference type="InterPro" id="IPR001905">
    <property type="entry name" value="Ammonium_transpt"/>
</dbReference>
<keyword evidence="11" id="KW-1185">Reference proteome</keyword>
<evidence type="ECO:0000256" key="6">
    <source>
        <dbReference type="ARBA" id="ARBA00023136"/>
    </source>
</evidence>
<dbReference type="NCBIfam" id="TIGR00836">
    <property type="entry name" value="amt"/>
    <property type="match status" value="1"/>
</dbReference>
<feature type="transmembrane region" description="Helical" evidence="8">
    <location>
        <begin position="49"/>
        <end position="69"/>
    </location>
</feature>
<evidence type="ECO:0000256" key="5">
    <source>
        <dbReference type="ARBA" id="ARBA00022989"/>
    </source>
</evidence>
<dbReference type="InterPro" id="IPR029020">
    <property type="entry name" value="Ammonium/urea_transptr"/>
</dbReference>
<accession>A0ABY6YXX2</accession>
<feature type="transmembrane region" description="Helical" evidence="8">
    <location>
        <begin position="99"/>
        <end position="120"/>
    </location>
</feature>
<dbReference type="RefSeq" id="WP_268042347.1">
    <property type="nucleotide sequence ID" value="NZ_CP104064.1"/>
</dbReference>
<feature type="transmembrane region" description="Helical" evidence="8">
    <location>
        <begin position="12"/>
        <end position="37"/>
    </location>
</feature>
<dbReference type="PANTHER" id="PTHR11730:SF6">
    <property type="entry name" value="AMMONIUM TRANSPORTER"/>
    <property type="match status" value="1"/>
</dbReference>
<dbReference type="Proteomes" id="UP001164803">
    <property type="component" value="Chromosome"/>
</dbReference>
<dbReference type="PANTHER" id="PTHR11730">
    <property type="entry name" value="AMMONIUM TRANSPORTER"/>
    <property type="match status" value="1"/>
</dbReference>
<evidence type="ECO:0000313" key="11">
    <source>
        <dbReference type="Proteomes" id="UP001164803"/>
    </source>
</evidence>
<evidence type="ECO:0000256" key="3">
    <source>
        <dbReference type="ARBA" id="ARBA00022448"/>
    </source>
</evidence>
<evidence type="ECO:0000256" key="8">
    <source>
        <dbReference type="RuleBase" id="RU362002"/>
    </source>
</evidence>
<dbReference type="EMBL" id="CP104064">
    <property type="protein sequence ID" value="WAH35272.1"/>
    <property type="molecule type" value="Genomic_DNA"/>
</dbReference>
<reference evidence="10" key="1">
    <citation type="submission" date="2022-08" db="EMBL/GenBank/DDBJ databases">
        <title>Alicyclobacillus dauci DSM2870, complete genome.</title>
        <authorList>
            <person name="Wang Q."/>
            <person name="Cai R."/>
            <person name="Wang Z."/>
        </authorList>
    </citation>
    <scope>NUCLEOTIDE SEQUENCE</scope>
    <source>
        <strain evidence="10">DSM 28700</strain>
    </source>
</reference>
<feature type="transmembrane region" description="Helical" evidence="8">
    <location>
        <begin position="127"/>
        <end position="150"/>
    </location>
</feature>
<dbReference type="Pfam" id="PF00909">
    <property type="entry name" value="Ammonium_transp"/>
    <property type="match status" value="1"/>
</dbReference>
<feature type="domain" description="Ammonium transporter AmtB-like" evidence="9">
    <location>
        <begin position="14"/>
        <end position="404"/>
    </location>
</feature>
<proteinExistence type="inferred from homology"/>
<protein>
    <recommendedName>
        <fullName evidence="8">Ammonium transporter</fullName>
    </recommendedName>
</protein>
<feature type="transmembrane region" description="Helical" evidence="8">
    <location>
        <begin position="350"/>
        <end position="369"/>
    </location>
</feature>
<sequence>MPQPSLSVGLNTIWVVLTASMIFFMEGGFALLEAGFIRSKNHVSIIMKVFADLIFGVFAYFVVGFGLMFGKDTLGLFGRSGFALSGSLSHLPTTIPHSAFWLFQSAFTVAAVSIVSGAVAERMNFKAYLLFAIIMTSVIYPISGHWVWAADGWLGKLGMKDFAGSTVIHAMAGFSALVAAQMVGPRIGKFDKNGRSQPFAPSNIPLAAIGTFILWFGWFGFNSGSTLNAEANDISQIAMNTLLASIAGGGSALLYTLFRNDKADVSATMNGILSGLVAITAGCAYVSPFAALIIGACSGVLMIWATTWFDILKIDDPVGAIAVHGVNGLFGTVMVGFFSQQGGLFTTGNIHLLAVQCLGAVTVSVWGMATTWGSLKLIRLVSPLRVTKSQEELGLDLSHHGLTATHVDLGVKTNSIPEHPILKKSHHTSFIRETVED</sequence>
<evidence type="ECO:0000259" key="9">
    <source>
        <dbReference type="Pfam" id="PF00909"/>
    </source>
</evidence>
<keyword evidence="6 8" id="KW-0472">Membrane</keyword>
<keyword evidence="3 8" id="KW-0813">Transport</keyword>
<feature type="transmembrane region" description="Helical" evidence="8">
    <location>
        <begin position="162"/>
        <end position="183"/>
    </location>
</feature>
<gene>
    <name evidence="10" type="ORF">NZD86_13230</name>
</gene>
<dbReference type="Gene3D" id="1.10.3430.10">
    <property type="entry name" value="Ammonium transporter AmtB like domains"/>
    <property type="match status" value="1"/>
</dbReference>
<feature type="transmembrane region" description="Helical" evidence="8">
    <location>
        <begin position="241"/>
        <end position="258"/>
    </location>
</feature>
<feature type="transmembrane region" description="Helical" evidence="8">
    <location>
        <begin position="318"/>
        <end position="338"/>
    </location>
</feature>
<organism evidence="10 11">
    <name type="scientific">Alicyclobacillus dauci</name>
    <dbReference type="NCBI Taxonomy" id="1475485"/>
    <lineage>
        <taxon>Bacteria</taxon>
        <taxon>Bacillati</taxon>
        <taxon>Bacillota</taxon>
        <taxon>Bacilli</taxon>
        <taxon>Bacillales</taxon>
        <taxon>Alicyclobacillaceae</taxon>
        <taxon>Alicyclobacillus</taxon>
    </lineage>
</organism>
<name>A0ABY6YXX2_9BACL</name>
<feature type="transmembrane region" description="Helical" evidence="8">
    <location>
        <begin position="204"/>
        <end position="221"/>
    </location>
</feature>
<dbReference type="InterPro" id="IPR024041">
    <property type="entry name" value="NH4_transpt_AmtB-like_dom"/>
</dbReference>
<dbReference type="SUPFAM" id="SSF111352">
    <property type="entry name" value="Ammonium transporter"/>
    <property type="match status" value="1"/>
</dbReference>
<keyword evidence="4 8" id="KW-0812">Transmembrane</keyword>
<evidence type="ECO:0000256" key="2">
    <source>
        <dbReference type="ARBA" id="ARBA00005887"/>
    </source>
</evidence>
<comment type="subcellular location">
    <subcellularLocation>
        <location evidence="8">Cell membrane</location>
        <topology evidence="8">Multi-pass membrane protein</topology>
    </subcellularLocation>
    <subcellularLocation>
        <location evidence="1">Membrane</location>
        <topology evidence="1">Multi-pass membrane protein</topology>
    </subcellularLocation>
</comment>
<dbReference type="InterPro" id="IPR002229">
    <property type="entry name" value="RhesusRHD"/>
</dbReference>
<comment type="similarity">
    <text evidence="2 8">Belongs to the ammonia transporter channel (TC 1.A.11.2) family.</text>
</comment>
<evidence type="ECO:0000313" key="10">
    <source>
        <dbReference type="EMBL" id="WAH35272.1"/>
    </source>
</evidence>
<evidence type="ECO:0000256" key="7">
    <source>
        <dbReference type="ARBA" id="ARBA00023177"/>
    </source>
</evidence>